<dbReference type="Pfam" id="PF14534">
    <property type="entry name" value="DUF4440"/>
    <property type="match status" value="1"/>
</dbReference>
<evidence type="ECO:0000259" key="1">
    <source>
        <dbReference type="Pfam" id="PF14534"/>
    </source>
</evidence>
<evidence type="ECO:0000313" key="3">
    <source>
        <dbReference type="Proteomes" id="UP000218069"/>
    </source>
</evidence>
<name>A0A240DWY2_9BURK</name>
<evidence type="ECO:0000313" key="2">
    <source>
        <dbReference type="EMBL" id="SNX27688.1"/>
    </source>
</evidence>
<sequence length="131" mass="14988">MSEMTNQNSIEAEAQALERLAVKMIQDKNWNALEKMLDPVCQFVNSNGAYDRESAMSLMREMNLGPVDFKDFKVTQAQDTLIVSFWLAAIEDRNGAALSLEYFPRLSVWRKGDSQWQCIAYADLISEKMPK</sequence>
<reference evidence="3" key="1">
    <citation type="submission" date="2017-08" db="EMBL/GenBank/DDBJ databases">
        <authorList>
            <person name="Varghese N."/>
            <person name="Submissions S."/>
        </authorList>
    </citation>
    <scope>NUCLEOTIDE SEQUENCE [LARGE SCALE GENOMIC DNA]</scope>
    <source>
        <strain evidence="3">AP-Melu-1000-B4</strain>
    </source>
</reference>
<dbReference type="RefSeq" id="WP_165766379.1">
    <property type="nucleotide sequence ID" value="NZ_OANS01000001.1"/>
</dbReference>
<dbReference type="EMBL" id="OANS01000001">
    <property type="protein sequence ID" value="SNX27688.1"/>
    <property type="molecule type" value="Genomic_DNA"/>
</dbReference>
<feature type="domain" description="DUF4440" evidence="1">
    <location>
        <begin position="16"/>
        <end position="118"/>
    </location>
</feature>
<dbReference type="InterPro" id="IPR032710">
    <property type="entry name" value="NTF2-like_dom_sf"/>
</dbReference>
<gene>
    <name evidence="2" type="ORF">SAMN06295945_0004</name>
</gene>
<dbReference type="AlphaFoldDB" id="A0A240DWY2"/>
<dbReference type="Proteomes" id="UP000218069">
    <property type="component" value="Unassembled WGS sequence"/>
</dbReference>
<keyword evidence="3" id="KW-1185">Reference proteome</keyword>
<organism evidence="2 3">
    <name type="scientific">Polynucleobacter meluiroseus</name>
    <dbReference type="NCBI Taxonomy" id="1938814"/>
    <lineage>
        <taxon>Bacteria</taxon>
        <taxon>Pseudomonadati</taxon>
        <taxon>Pseudomonadota</taxon>
        <taxon>Betaproteobacteria</taxon>
        <taxon>Burkholderiales</taxon>
        <taxon>Burkholderiaceae</taxon>
        <taxon>Polynucleobacter</taxon>
    </lineage>
</organism>
<dbReference type="Gene3D" id="3.10.450.50">
    <property type="match status" value="1"/>
</dbReference>
<proteinExistence type="predicted"/>
<dbReference type="InterPro" id="IPR027843">
    <property type="entry name" value="DUF4440"/>
</dbReference>
<dbReference type="SUPFAM" id="SSF54427">
    <property type="entry name" value="NTF2-like"/>
    <property type="match status" value="1"/>
</dbReference>
<protein>
    <recommendedName>
        <fullName evidence="1">DUF4440 domain-containing protein</fullName>
    </recommendedName>
</protein>
<accession>A0A240DWY2</accession>